<reference evidence="2 3" key="1">
    <citation type="submission" date="2018-01" db="EMBL/GenBank/DDBJ databases">
        <title>The whole genome sequencing and assembly of Paenibacillus chitinolyticus KCCM 41400 strain.</title>
        <authorList>
            <person name="Kim J.-Y."/>
            <person name="Park M.-K."/>
            <person name="Lee Y.-J."/>
            <person name="Yi H."/>
            <person name="Bahn Y.-S."/>
            <person name="Kim J.F."/>
            <person name="Lee D.-W."/>
        </authorList>
    </citation>
    <scope>NUCLEOTIDE SEQUENCE [LARGE SCALE GENOMIC DNA]</scope>
    <source>
        <strain evidence="2 3">KCCM 41400</strain>
    </source>
</reference>
<reference evidence="1 4" key="2">
    <citation type="submission" date="2022-05" db="EMBL/GenBank/DDBJ databases">
        <title>Genome Sequencing of Bee-Associated Microbes.</title>
        <authorList>
            <person name="Dunlap C."/>
        </authorList>
    </citation>
    <scope>NUCLEOTIDE SEQUENCE [LARGE SCALE GENOMIC DNA]</scope>
    <source>
        <strain evidence="1 4">NRRL B-23120</strain>
    </source>
</reference>
<dbReference type="GeneID" id="95377391"/>
<protein>
    <submittedName>
        <fullName evidence="2">Uncharacterized protein</fullName>
    </submittedName>
</protein>
<dbReference type="Proteomes" id="UP001527202">
    <property type="component" value="Unassembled WGS sequence"/>
</dbReference>
<dbReference type="OrthoDB" id="3034639at2"/>
<dbReference type="RefSeq" id="WP_042232938.1">
    <property type="nucleotide sequence ID" value="NZ_CP026520.1"/>
</dbReference>
<sequence length="190" mass="21019">MFYDFSHRHASCLLDGQPSKVILSRENRGGSLASKELAYNGVFAPDSPVKTGSHISADEAYFVLSVRPTAEADKYCSLLKINTKVEVQRWAALFDAEERHMGSDFLPVVADVPAVAQFVTARLRQDDAGLLPTTAYVLYVQNSVDVRRPQDKDLTSPDRVLLNGRGYQVDAVDDIKVPGLLHVQLSEDVR</sequence>
<gene>
    <name evidence="1" type="ORF">M5X16_28590</name>
    <name evidence="2" type="ORF">PC41400_21600</name>
</gene>
<dbReference type="AlphaFoldDB" id="A0A410X0K1"/>
<evidence type="ECO:0000313" key="3">
    <source>
        <dbReference type="Proteomes" id="UP000288943"/>
    </source>
</evidence>
<organism evidence="2 3">
    <name type="scientific">Paenibacillus chitinolyticus</name>
    <dbReference type="NCBI Taxonomy" id="79263"/>
    <lineage>
        <taxon>Bacteria</taxon>
        <taxon>Bacillati</taxon>
        <taxon>Bacillota</taxon>
        <taxon>Bacilli</taxon>
        <taxon>Bacillales</taxon>
        <taxon>Paenibacillaceae</taxon>
        <taxon>Paenibacillus</taxon>
    </lineage>
</organism>
<evidence type="ECO:0000313" key="4">
    <source>
        <dbReference type="Proteomes" id="UP001527202"/>
    </source>
</evidence>
<evidence type="ECO:0000313" key="1">
    <source>
        <dbReference type="EMBL" id="MCY9599709.1"/>
    </source>
</evidence>
<accession>A0A410X0K1</accession>
<proteinExistence type="predicted"/>
<dbReference type="KEGG" id="pchi:PC41400_21600"/>
<keyword evidence="4" id="KW-1185">Reference proteome</keyword>
<name>A0A410X0K1_9BACL</name>
<dbReference type="EMBL" id="JAMDMJ010000054">
    <property type="protein sequence ID" value="MCY9599709.1"/>
    <property type="molecule type" value="Genomic_DNA"/>
</dbReference>
<dbReference type="EMBL" id="CP026520">
    <property type="protein sequence ID" value="QAV20117.1"/>
    <property type="molecule type" value="Genomic_DNA"/>
</dbReference>
<evidence type="ECO:0000313" key="2">
    <source>
        <dbReference type="EMBL" id="QAV20117.1"/>
    </source>
</evidence>
<dbReference type="Proteomes" id="UP000288943">
    <property type="component" value="Chromosome"/>
</dbReference>